<keyword evidence="9" id="KW-1185">Reference proteome</keyword>
<dbReference type="Gene3D" id="3.40.50.980">
    <property type="match status" value="2"/>
</dbReference>
<dbReference type="FunFam" id="3.40.50.980:FF:000001">
    <property type="entry name" value="Non-ribosomal peptide synthetase"/>
    <property type="match status" value="1"/>
</dbReference>
<dbReference type="SUPFAM" id="SSF52777">
    <property type="entry name" value="CoA-dependent acyltransferases"/>
    <property type="match status" value="6"/>
</dbReference>
<evidence type="ECO:0000256" key="5">
    <source>
        <dbReference type="ARBA" id="ARBA00022598"/>
    </source>
</evidence>
<evidence type="ECO:0000256" key="2">
    <source>
        <dbReference type="ARBA" id="ARBA00006432"/>
    </source>
</evidence>
<evidence type="ECO:0000259" key="7">
    <source>
        <dbReference type="PROSITE" id="PS50075"/>
    </source>
</evidence>
<name>A0A2W1JW40_9CYAN</name>
<dbReference type="NCBIfam" id="TIGR01720">
    <property type="entry name" value="NRPS-para261"/>
    <property type="match status" value="1"/>
</dbReference>
<dbReference type="SMART" id="SM00823">
    <property type="entry name" value="PKS_PP"/>
    <property type="match status" value="1"/>
</dbReference>
<dbReference type="FunFam" id="3.40.50.12780:FF:000012">
    <property type="entry name" value="Non-ribosomal peptide synthetase"/>
    <property type="match status" value="1"/>
</dbReference>
<comment type="similarity">
    <text evidence="2">Belongs to the ATP-dependent AMP-binding enzyme family.</text>
</comment>
<dbReference type="RefSeq" id="WP_110986919.1">
    <property type="nucleotide sequence ID" value="NZ_CAWNWM010000009.1"/>
</dbReference>
<dbReference type="GO" id="GO:0008610">
    <property type="term" value="P:lipid biosynthetic process"/>
    <property type="evidence" value="ECO:0007669"/>
    <property type="project" value="UniProtKB-ARBA"/>
</dbReference>
<dbReference type="CDD" id="cd19543">
    <property type="entry name" value="DCL_NRPS"/>
    <property type="match status" value="1"/>
</dbReference>
<evidence type="ECO:0000313" key="8">
    <source>
        <dbReference type="EMBL" id="PZD72647.1"/>
    </source>
</evidence>
<dbReference type="FunFam" id="2.30.38.10:FF:000001">
    <property type="entry name" value="Non-ribosomal peptide synthetase PvdI"/>
    <property type="match status" value="1"/>
</dbReference>
<dbReference type="GO" id="GO:0017000">
    <property type="term" value="P:antibiotic biosynthetic process"/>
    <property type="evidence" value="ECO:0007669"/>
    <property type="project" value="UniProtKB-KW"/>
</dbReference>
<keyword evidence="4" id="KW-0597">Phosphoprotein</keyword>
<dbReference type="Gene3D" id="3.30.559.10">
    <property type="entry name" value="Chloramphenicol acetyltransferase-like domain"/>
    <property type="match status" value="3"/>
</dbReference>
<protein>
    <submittedName>
        <fullName evidence="8">Linear gramicidin synthase subunit D</fullName>
    </submittedName>
</protein>
<dbReference type="InterPro" id="IPR001242">
    <property type="entry name" value="Condensation_dom"/>
</dbReference>
<dbReference type="Pfam" id="PF00550">
    <property type="entry name" value="PP-binding"/>
    <property type="match status" value="1"/>
</dbReference>
<feature type="domain" description="Carrier" evidence="7">
    <location>
        <begin position="1029"/>
        <end position="1103"/>
    </location>
</feature>
<dbReference type="CDD" id="cd19531">
    <property type="entry name" value="LCL_NRPS-like"/>
    <property type="match status" value="1"/>
</dbReference>
<dbReference type="GO" id="GO:0044550">
    <property type="term" value="P:secondary metabolite biosynthetic process"/>
    <property type="evidence" value="ECO:0007669"/>
    <property type="project" value="UniProtKB-ARBA"/>
</dbReference>
<dbReference type="GO" id="GO:0016874">
    <property type="term" value="F:ligase activity"/>
    <property type="evidence" value="ECO:0007669"/>
    <property type="project" value="UniProtKB-KW"/>
</dbReference>
<dbReference type="NCBIfam" id="TIGR01733">
    <property type="entry name" value="AA-adenyl-dom"/>
    <property type="match status" value="1"/>
</dbReference>
<dbReference type="InterPro" id="IPR023213">
    <property type="entry name" value="CAT-like_dom_sf"/>
</dbReference>
<dbReference type="PANTHER" id="PTHR45398">
    <property type="match status" value="1"/>
</dbReference>
<comment type="cofactor">
    <cofactor evidence="1">
        <name>pantetheine 4'-phosphate</name>
        <dbReference type="ChEBI" id="CHEBI:47942"/>
    </cofactor>
</comment>
<dbReference type="Proteomes" id="UP000248857">
    <property type="component" value="Unassembled WGS sequence"/>
</dbReference>
<evidence type="ECO:0000256" key="1">
    <source>
        <dbReference type="ARBA" id="ARBA00001957"/>
    </source>
</evidence>
<accession>A0A2W1JW40</accession>
<dbReference type="EMBL" id="PQWO01000009">
    <property type="protein sequence ID" value="PZD72647.1"/>
    <property type="molecule type" value="Genomic_DNA"/>
</dbReference>
<dbReference type="FunFam" id="3.30.300.30:FF:000010">
    <property type="entry name" value="Enterobactin synthetase component F"/>
    <property type="match status" value="1"/>
</dbReference>
<evidence type="ECO:0000256" key="3">
    <source>
        <dbReference type="ARBA" id="ARBA00022450"/>
    </source>
</evidence>
<dbReference type="InterPro" id="IPR020845">
    <property type="entry name" value="AMP-binding_CS"/>
</dbReference>
<dbReference type="Gene3D" id="3.30.300.30">
    <property type="match status" value="1"/>
</dbReference>
<gene>
    <name evidence="8" type="primary">lgrD_4</name>
    <name evidence="8" type="ORF">C1752_03483</name>
</gene>
<dbReference type="PROSITE" id="PS00455">
    <property type="entry name" value="AMP_BINDING"/>
    <property type="match status" value="1"/>
</dbReference>
<reference evidence="8 9" key="1">
    <citation type="journal article" date="2018" name="Sci. Rep.">
        <title>A novel species of the marine cyanobacterium Acaryochloris with a unique pigment content and lifestyle.</title>
        <authorList>
            <person name="Partensky F."/>
            <person name="Six C."/>
            <person name="Ratin M."/>
            <person name="Garczarek L."/>
            <person name="Vaulot D."/>
            <person name="Probert I."/>
            <person name="Calteau A."/>
            <person name="Gourvil P."/>
            <person name="Marie D."/>
            <person name="Grebert T."/>
            <person name="Bouchier C."/>
            <person name="Le Panse S."/>
            <person name="Gachenot M."/>
            <person name="Rodriguez F."/>
            <person name="Garrido J.L."/>
        </authorList>
    </citation>
    <scope>NUCLEOTIDE SEQUENCE [LARGE SCALE GENOMIC DNA]</scope>
    <source>
        <strain evidence="8 9">RCC1774</strain>
    </source>
</reference>
<dbReference type="Gene3D" id="3.30.559.30">
    <property type="entry name" value="Nonribosomal peptide synthetase, condensation domain"/>
    <property type="match status" value="3"/>
</dbReference>
<dbReference type="Gene3D" id="1.10.1200.10">
    <property type="entry name" value="ACP-like"/>
    <property type="match status" value="1"/>
</dbReference>
<keyword evidence="6" id="KW-0045">Antibiotic biosynthesis</keyword>
<dbReference type="FunFam" id="3.30.559.30:FF:000001">
    <property type="entry name" value="Non-ribosomal peptide synthetase"/>
    <property type="match status" value="1"/>
</dbReference>
<dbReference type="OrthoDB" id="9757538at2"/>
<dbReference type="InterPro" id="IPR009081">
    <property type="entry name" value="PP-bd_ACP"/>
</dbReference>
<dbReference type="InterPro" id="IPR020806">
    <property type="entry name" value="PKS_PP-bd"/>
</dbReference>
<dbReference type="GO" id="GO:0043041">
    <property type="term" value="P:amino acid activation for nonribosomal peptide biosynthetic process"/>
    <property type="evidence" value="ECO:0007669"/>
    <property type="project" value="UniProtKB-ARBA"/>
</dbReference>
<proteinExistence type="inferred from homology"/>
<dbReference type="InterPro" id="IPR006162">
    <property type="entry name" value="Ppantetheine_attach_site"/>
</dbReference>
<dbReference type="InterPro" id="IPR010071">
    <property type="entry name" value="AA_adenyl_dom"/>
</dbReference>
<dbReference type="PROSITE" id="PS50075">
    <property type="entry name" value="CARRIER"/>
    <property type="match status" value="1"/>
</dbReference>
<dbReference type="PANTHER" id="PTHR45398:SF1">
    <property type="entry name" value="ENZYME, PUTATIVE (JCVI)-RELATED"/>
    <property type="match status" value="1"/>
</dbReference>
<dbReference type="InterPro" id="IPR036736">
    <property type="entry name" value="ACP-like_sf"/>
</dbReference>
<dbReference type="SUPFAM" id="SSF47336">
    <property type="entry name" value="ACP-like"/>
    <property type="match status" value="1"/>
</dbReference>
<dbReference type="InterPro" id="IPR010060">
    <property type="entry name" value="NRPS_synth"/>
</dbReference>
<dbReference type="SUPFAM" id="SSF56801">
    <property type="entry name" value="Acetyl-CoA synthetase-like"/>
    <property type="match status" value="1"/>
</dbReference>
<sequence length="2082" mass="232784">MPANTAQLSAAKRALLAKRLRGERKPRAIIPQRPSKTSAPLSFSQQRLWFLTQLEPNHPFYNIPTALRLEGDLDIDAFQQALNQMVDRHEILRTTFATVDEQPQQIIHPHLNNDFKGVALAPPAPQLWGESTARWDCFPIEQINLSKLSQAGQEQEIERLAILDGAKAFDLSKGPLLRVTLIGLSAAESVLLFTLHHIISDAWSTGIFVRELALLYTSALQSKPVALPPLPMQYADFAHWQRHQTKRLETQLDYWRQQFETLPPVLALATDRPRPAQQTYQGDCCTIELPEPLTAALEQLAQETDCTLFMVLLASFQVLLHRYTHQSDITVGTPIANRNQIEIEGLIGFFLNTLALRADLSGNPTFKELLEQVRERTLGAYGHQDLPFEKLIDELDVLRNLSHSPLFQVMLILQNVPTTSLTVPGLTLTPLRYDTHTTKFDLTLICIEQNNGLTALMEFSTDLYSSATIKRMLAHWHTLLEGIVEHPQANLSDLPLLTPFDLEQRQKWNQTQTRYPLDQPLHVWIEQQVDRTPDAIATSLASLEENGTQKSLTYRELDTRANQLAHTLKERGIGPDILVGVFLERSLDLVVALLGILKAGGAYVSLDPDYPAERIAYMVADAQPALVLTQETLRSRLPENVPCLPLEQDQIATQPQTHLHSSVHSANLAYVIYTSGSTGKPKGAMNTHAAICNRLLWMQETFALDATDHVLQKTPFSFDVSVWEFFWPLMTGAKLVVAKPGGHRDSTYLINCIKAEQISTIHFVPAMLSAFLETPDVEQCSCLKTVIASGEALPVALQEKLQQHLPAQLHNLYGPTEAAIDVSHWHCQASDQQLSIPLGYPIANIQLHVLDQFLHPVPIGVPGELHIGGIGLARGYLNRPGLTAEKFIPDPYCDQSGARLYKTGDLVRYLPTGVLEFLGRIDHQVKIRGLRIELGEIEATLQQHPQIKEVAVKVHTAPSGAKQLVAYGVLERELKIAELQKWLAPKLPDYMVPGIFVPLLQLPLSPNGKIDRRALVPPHFESDKREQQPPQTTAEQLLADIWSQLLNVSSIGIDDNFFELGGDSILSLQVVSRATQAGLQLTPKQLFQHQTIRSLAQVAGTVPVIKAEQAVAGNSSLLPIQHWFFEQALPNPDHWNQAVLLKVPSSLTFVELQRCVERLVQHHDGLRSQFSPTQFSPTQSHWTQTIPESTNEILCQEISLTSLPPEQQSLAITETAAQVQSSLNITVGPLLQIALFRTAPQEADRLLITIHHLVVDGISWRILLDDFQALLKQQNLPPKTCSARQWNQQLKGYDALAQKDFWLQQGVEATPLPIDFSDGSNTYATRRTHEIQLSTAETTTLLQRVPKAYSATINDLLVAALVRAITQWSKQPTLRIDFEGHGRADLGIDISRTVGWFTTLYPVQFDLSDAAELSTALKTIKEQLRQVPDQGLGYGVLRYLARDAELQSQAPAPIRFNYLGQFELGTDALFSVAPESMGPLKGLDNPCTHALTVDAEITAGQLTLRFGYSQAQYRAATIETMAMSFCGELRSQLSHCLDPNNCGFTPSDFPLAPIQQRQLDHLITAKGKIADLYPLSPAQQGILFHTLYAPNSGLYITQFSYKLKGNLNVNALQQAWQAVIDQHPALRTAFVWEGLDQPLQYVEPQVSLPWTTIDLVPSDASSRDDQNPPILGDLGFDMSSAERGQRSNIASQQHSLEQSLGKILYDDRVEGFALDQAPLMRVQLVRLSEDTHELIWSFHHLILDGWSLPLVLQTVFQHYGALEKSQSFAALTPCPYRDYIHWLSKQDQDQATQFWRQYLQGFSSPTSLGGKTNPILGSRADREQGYTCLEYVVSEEVSITLQEFSQRHRLTTNTLAQGAWGILLSHISAQQDVVFGATTAGRPPELVGAEQMVGVFINTLPVRIQIEPELEILSWLMALQQQQITVRQYEYSSLTQVQQLTAVSKGTSLFESLLVFENYPVDASAFQNMPASVRLQDFRSTSNNSYPLTVRVLPGASLKLEMMVDLTRFQTSQIERWLQQFATVLRQMTDSQTTVGHLLNNLQVEQQQNQNQQMQTLETSSLSKLKRVRRKAVAPDNQEVSS</sequence>
<dbReference type="PROSITE" id="PS00012">
    <property type="entry name" value="PHOSPHOPANTETHEINE"/>
    <property type="match status" value="1"/>
</dbReference>
<dbReference type="GO" id="GO:0031177">
    <property type="term" value="F:phosphopantetheine binding"/>
    <property type="evidence" value="ECO:0007669"/>
    <property type="project" value="InterPro"/>
</dbReference>
<dbReference type="InterPro" id="IPR025110">
    <property type="entry name" value="AMP-bd_C"/>
</dbReference>
<dbReference type="FunFam" id="3.40.50.980:FF:000002">
    <property type="entry name" value="Enterobactin synthetase component F"/>
    <property type="match status" value="1"/>
</dbReference>
<dbReference type="InterPro" id="IPR045851">
    <property type="entry name" value="AMP-bd_C_sf"/>
</dbReference>
<comment type="caution">
    <text evidence="8">The sequence shown here is derived from an EMBL/GenBank/DDBJ whole genome shotgun (WGS) entry which is preliminary data.</text>
</comment>
<dbReference type="InterPro" id="IPR000873">
    <property type="entry name" value="AMP-dep_synth/lig_dom"/>
</dbReference>
<dbReference type="CDD" id="cd19534">
    <property type="entry name" value="E_NRPS"/>
    <property type="match status" value="1"/>
</dbReference>
<dbReference type="Pfam" id="PF00668">
    <property type="entry name" value="Condensation"/>
    <property type="match status" value="4"/>
</dbReference>
<dbReference type="FunFam" id="1.10.1200.10:FF:000005">
    <property type="entry name" value="Nonribosomal peptide synthetase 1"/>
    <property type="match status" value="1"/>
</dbReference>
<evidence type="ECO:0000256" key="4">
    <source>
        <dbReference type="ARBA" id="ARBA00022553"/>
    </source>
</evidence>
<dbReference type="CDD" id="cd17646">
    <property type="entry name" value="A_NRPS_AB3403-like"/>
    <property type="match status" value="1"/>
</dbReference>
<dbReference type="FunFam" id="3.30.559.10:FF:000012">
    <property type="entry name" value="Non-ribosomal peptide synthetase"/>
    <property type="match status" value="1"/>
</dbReference>
<dbReference type="Gene3D" id="2.30.38.10">
    <property type="entry name" value="Luciferase, Domain 3"/>
    <property type="match status" value="1"/>
</dbReference>
<evidence type="ECO:0000256" key="6">
    <source>
        <dbReference type="ARBA" id="ARBA00023194"/>
    </source>
</evidence>
<dbReference type="Pfam" id="PF00501">
    <property type="entry name" value="AMP-binding"/>
    <property type="match status" value="1"/>
</dbReference>
<keyword evidence="3" id="KW-0596">Phosphopantetheine</keyword>
<dbReference type="Pfam" id="PF13193">
    <property type="entry name" value="AMP-binding_C"/>
    <property type="match status" value="1"/>
</dbReference>
<evidence type="ECO:0000313" key="9">
    <source>
        <dbReference type="Proteomes" id="UP000248857"/>
    </source>
</evidence>
<organism evidence="8 9">
    <name type="scientific">Acaryochloris thomasi RCC1774</name>
    <dbReference type="NCBI Taxonomy" id="1764569"/>
    <lineage>
        <taxon>Bacteria</taxon>
        <taxon>Bacillati</taxon>
        <taxon>Cyanobacteriota</taxon>
        <taxon>Cyanophyceae</taxon>
        <taxon>Acaryochloridales</taxon>
        <taxon>Acaryochloridaceae</taxon>
        <taxon>Acaryochloris</taxon>
        <taxon>Acaryochloris thomasi</taxon>
    </lineage>
</organism>
<keyword evidence="5" id="KW-0436">Ligase</keyword>